<evidence type="ECO:0000256" key="1">
    <source>
        <dbReference type="SAM" id="MobiDB-lite"/>
    </source>
</evidence>
<feature type="transmembrane region" description="Helical" evidence="2">
    <location>
        <begin position="165"/>
        <end position="189"/>
    </location>
</feature>
<dbReference type="Proteomes" id="UP001303160">
    <property type="component" value="Unassembled WGS sequence"/>
</dbReference>
<reference evidence="3" key="2">
    <citation type="submission" date="2023-05" db="EMBL/GenBank/DDBJ databases">
        <authorList>
            <consortium name="Lawrence Berkeley National Laboratory"/>
            <person name="Steindorff A."/>
            <person name="Hensen N."/>
            <person name="Bonometti L."/>
            <person name="Westerberg I."/>
            <person name="Brannstrom I.O."/>
            <person name="Guillou S."/>
            <person name="Cros-Aarteil S."/>
            <person name="Calhoun S."/>
            <person name="Haridas S."/>
            <person name="Kuo A."/>
            <person name="Mondo S."/>
            <person name="Pangilinan J."/>
            <person name="Riley R."/>
            <person name="Labutti K."/>
            <person name="Andreopoulos B."/>
            <person name="Lipzen A."/>
            <person name="Chen C."/>
            <person name="Yanf M."/>
            <person name="Daum C."/>
            <person name="Ng V."/>
            <person name="Clum A."/>
            <person name="Ohm R."/>
            <person name="Martin F."/>
            <person name="Silar P."/>
            <person name="Natvig D."/>
            <person name="Lalanne C."/>
            <person name="Gautier V."/>
            <person name="Ament-Velasquez S.L."/>
            <person name="Kruys A."/>
            <person name="Hutchinson M.I."/>
            <person name="Powell A.J."/>
            <person name="Barry K."/>
            <person name="Miller A.N."/>
            <person name="Grigoriev I.V."/>
            <person name="Debuchy R."/>
            <person name="Gladieux P."/>
            <person name="Thoren M.H."/>
            <person name="Johannesson H."/>
        </authorList>
    </citation>
    <scope>NUCLEOTIDE SEQUENCE</scope>
    <source>
        <strain evidence="3">CBS 315.58</strain>
    </source>
</reference>
<feature type="region of interest" description="Disordered" evidence="1">
    <location>
        <begin position="1"/>
        <end position="58"/>
    </location>
</feature>
<comment type="caution">
    <text evidence="3">The sequence shown here is derived from an EMBL/GenBank/DDBJ whole genome shotgun (WGS) entry which is preliminary data.</text>
</comment>
<evidence type="ECO:0000313" key="3">
    <source>
        <dbReference type="EMBL" id="KAK4205070.1"/>
    </source>
</evidence>
<protein>
    <recommendedName>
        <fullName evidence="5">Transmembrane protein</fullName>
    </recommendedName>
</protein>
<feature type="compositionally biased region" description="Basic and acidic residues" evidence="1">
    <location>
        <begin position="1"/>
        <end position="15"/>
    </location>
</feature>
<gene>
    <name evidence="3" type="ORF">QBC40DRAFT_249459</name>
</gene>
<sequence length="193" mass="21571">MENRHGRQMMEEESPHSSPTLDGSVFSPPDMENLPPAAPTASPASETGPPPAFVPQGPETSEILAANLATFNETLRINQALRMHLCKNAPTAMEEAIIKVPTTTEEDMKKACKDILGAVELLVAKQHEDEIRTCRLQTLIEELRRREGAVQASREERRERREADFLRLMGSLLGAGYVPMLIFLFAVFWKLFV</sequence>
<proteinExistence type="predicted"/>
<keyword evidence="2" id="KW-0472">Membrane</keyword>
<evidence type="ECO:0000256" key="2">
    <source>
        <dbReference type="SAM" id="Phobius"/>
    </source>
</evidence>
<reference evidence="3" key="1">
    <citation type="journal article" date="2023" name="Mol. Phylogenet. Evol.">
        <title>Genome-scale phylogeny and comparative genomics of the fungal order Sordariales.</title>
        <authorList>
            <person name="Hensen N."/>
            <person name="Bonometti L."/>
            <person name="Westerberg I."/>
            <person name="Brannstrom I.O."/>
            <person name="Guillou S."/>
            <person name="Cros-Aarteil S."/>
            <person name="Calhoun S."/>
            <person name="Haridas S."/>
            <person name="Kuo A."/>
            <person name="Mondo S."/>
            <person name="Pangilinan J."/>
            <person name="Riley R."/>
            <person name="LaButti K."/>
            <person name="Andreopoulos B."/>
            <person name="Lipzen A."/>
            <person name="Chen C."/>
            <person name="Yan M."/>
            <person name="Daum C."/>
            <person name="Ng V."/>
            <person name="Clum A."/>
            <person name="Steindorff A."/>
            <person name="Ohm R.A."/>
            <person name="Martin F."/>
            <person name="Silar P."/>
            <person name="Natvig D.O."/>
            <person name="Lalanne C."/>
            <person name="Gautier V."/>
            <person name="Ament-Velasquez S.L."/>
            <person name="Kruys A."/>
            <person name="Hutchinson M.I."/>
            <person name="Powell A.J."/>
            <person name="Barry K."/>
            <person name="Miller A.N."/>
            <person name="Grigoriev I.V."/>
            <person name="Debuchy R."/>
            <person name="Gladieux P."/>
            <person name="Hiltunen Thoren M."/>
            <person name="Johannesson H."/>
        </authorList>
    </citation>
    <scope>NUCLEOTIDE SEQUENCE</scope>
    <source>
        <strain evidence="3">CBS 315.58</strain>
    </source>
</reference>
<keyword evidence="2" id="KW-1133">Transmembrane helix</keyword>
<evidence type="ECO:0008006" key="5">
    <source>
        <dbReference type="Google" id="ProtNLM"/>
    </source>
</evidence>
<keyword evidence="4" id="KW-1185">Reference proteome</keyword>
<dbReference type="AlphaFoldDB" id="A0AAN6XT80"/>
<dbReference type="EMBL" id="MU863878">
    <property type="protein sequence ID" value="KAK4205070.1"/>
    <property type="molecule type" value="Genomic_DNA"/>
</dbReference>
<evidence type="ECO:0000313" key="4">
    <source>
        <dbReference type="Proteomes" id="UP001303160"/>
    </source>
</evidence>
<name>A0AAN6XT80_9PEZI</name>
<keyword evidence="2" id="KW-0812">Transmembrane</keyword>
<organism evidence="3 4">
    <name type="scientific">Triangularia verruculosa</name>
    <dbReference type="NCBI Taxonomy" id="2587418"/>
    <lineage>
        <taxon>Eukaryota</taxon>
        <taxon>Fungi</taxon>
        <taxon>Dikarya</taxon>
        <taxon>Ascomycota</taxon>
        <taxon>Pezizomycotina</taxon>
        <taxon>Sordariomycetes</taxon>
        <taxon>Sordariomycetidae</taxon>
        <taxon>Sordariales</taxon>
        <taxon>Podosporaceae</taxon>
        <taxon>Triangularia</taxon>
    </lineage>
</organism>
<accession>A0AAN6XT80</accession>